<dbReference type="OrthoDB" id="5854584at2759"/>
<evidence type="ECO:0000256" key="1">
    <source>
        <dbReference type="SAM" id="Phobius"/>
    </source>
</evidence>
<feature type="transmembrane region" description="Helical" evidence="1">
    <location>
        <begin position="38"/>
        <end position="58"/>
    </location>
</feature>
<dbReference type="SUPFAM" id="SSF103481">
    <property type="entry name" value="Multidrug resistance efflux transporter EmrE"/>
    <property type="match status" value="1"/>
</dbReference>
<gene>
    <name evidence="2" type="ORF">ANCDUO_16630</name>
</gene>
<dbReference type="PANTHER" id="PTHR31965">
    <property type="entry name" value="TRANSMEMBRANE PROTEIN 42"/>
    <property type="match status" value="1"/>
</dbReference>
<evidence type="ECO:0000313" key="2">
    <source>
        <dbReference type="EMBL" id="KIH53248.1"/>
    </source>
</evidence>
<protein>
    <recommendedName>
        <fullName evidence="4">EamA domain-containing protein</fullName>
    </recommendedName>
</protein>
<keyword evidence="1" id="KW-0472">Membrane</keyword>
<keyword evidence="3" id="KW-1185">Reference proteome</keyword>
<sequence>MNRNAFAFAMGAGAAGATAAIASKFAFGEYATDARYEKFAVSLVVFALSNVLMWWAYTKSLSLADSTMQCMAVNIGTNFALTGIFGYVFFSESHSVYWCFGLCLVFAGVCLLASDDKEKTD</sequence>
<feature type="transmembrane region" description="Helical" evidence="1">
    <location>
        <begin position="70"/>
        <end position="89"/>
    </location>
</feature>
<name>A0A0C2CAB8_9BILA</name>
<organism evidence="2 3">
    <name type="scientific">Ancylostoma duodenale</name>
    <dbReference type="NCBI Taxonomy" id="51022"/>
    <lineage>
        <taxon>Eukaryota</taxon>
        <taxon>Metazoa</taxon>
        <taxon>Ecdysozoa</taxon>
        <taxon>Nematoda</taxon>
        <taxon>Chromadorea</taxon>
        <taxon>Rhabditida</taxon>
        <taxon>Rhabditina</taxon>
        <taxon>Rhabditomorpha</taxon>
        <taxon>Strongyloidea</taxon>
        <taxon>Ancylostomatidae</taxon>
        <taxon>Ancylostomatinae</taxon>
        <taxon>Ancylostoma</taxon>
    </lineage>
</organism>
<keyword evidence="1" id="KW-0812">Transmembrane</keyword>
<dbReference type="Gene3D" id="1.10.3730.20">
    <property type="match status" value="1"/>
</dbReference>
<reference evidence="2 3" key="1">
    <citation type="submission" date="2013-12" db="EMBL/GenBank/DDBJ databases">
        <title>Draft genome of the parsitic nematode Ancylostoma duodenale.</title>
        <authorList>
            <person name="Mitreva M."/>
        </authorList>
    </citation>
    <scope>NUCLEOTIDE SEQUENCE [LARGE SCALE GENOMIC DNA]</scope>
    <source>
        <strain evidence="2 3">Zhejiang</strain>
    </source>
</reference>
<accession>A0A0C2CAB8</accession>
<keyword evidence="1" id="KW-1133">Transmembrane helix</keyword>
<dbReference type="Proteomes" id="UP000054047">
    <property type="component" value="Unassembled WGS sequence"/>
</dbReference>
<dbReference type="AlphaFoldDB" id="A0A0C2CAB8"/>
<dbReference type="InterPro" id="IPR037185">
    <property type="entry name" value="EmrE-like"/>
</dbReference>
<feature type="transmembrane region" description="Helical" evidence="1">
    <location>
        <begin position="95"/>
        <end position="114"/>
    </location>
</feature>
<evidence type="ECO:0008006" key="4">
    <source>
        <dbReference type="Google" id="ProtNLM"/>
    </source>
</evidence>
<dbReference type="PANTHER" id="PTHR31965:SF1">
    <property type="entry name" value="TRANSMEMBRANE PROTEIN 42"/>
    <property type="match status" value="1"/>
</dbReference>
<proteinExistence type="predicted"/>
<dbReference type="InterPro" id="IPR039632">
    <property type="entry name" value="TMEM42"/>
</dbReference>
<dbReference type="EMBL" id="KN741676">
    <property type="protein sequence ID" value="KIH53248.1"/>
    <property type="molecule type" value="Genomic_DNA"/>
</dbReference>
<evidence type="ECO:0000313" key="3">
    <source>
        <dbReference type="Proteomes" id="UP000054047"/>
    </source>
</evidence>